<keyword evidence="1" id="KW-0732">Signal</keyword>
<evidence type="ECO:0000313" key="3">
    <source>
        <dbReference type="Proteomes" id="UP001485226"/>
    </source>
</evidence>
<gene>
    <name evidence="2" type="ORF">AAEO57_10190</name>
</gene>
<dbReference type="Proteomes" id="UP001485226">
    <property type="component" value="Unassembled WGS sequence"/>
</dbReference>
<evidence type="ECO:0000256" key="1">
    <source>
        <dbReference type="SAM" id="SignalP"/>
    </source>
</evidence>
<feature type="chain" id="PRO_5045413348" description="Lipoprotein" evidence="1">
    <location>
        <begin position="20"/>
        <end position="245"/>
    </location>
</feature>
<comment type="caution">
    <text evidence="2">The sequence shown here is derived from an EMBL/GenBank/DDBJ whole genome shotgun (WGS) entry which is preliminary data.</text>
</comment>
<dbReference type="PROSITE" id="PS51257">
    <property type="entry name" value="PROKAR_LIPOPROTEIN"/>
    <property type="match status" value="1"/>
</dbReference>
<reference evidence="2 3" key="1">
    <citation type="submission" date="2024-04" db="EMBL/GenBank/DDBJ databases">
        <title>Flavobacterium sp. DGU38 16S ribosomal RNA gene Genome sequencing and assembly.</title>
        <authorList>
            <person name="Park S."/>
        </authorList>
    </citation>
    <scope>NUCLEOTIDE SEQUENCE [LARGE SCALE GENOMIC DNA]</scope>
    <source>
        <strain evidence="2 3">DGU38</strain>
    </source>
</reference>
<protein>
    <recommendedName>
        <fullName evidence="4">Lipoprotein</fullName>
    </recommendedName>
</protein>
<feature type="signal peptide" evidence="1">
    <location>
        <begin position="1"/>
        <end position="19"/>
    </location>
</feature>
<dbReference type="EMBL" id="JBBYHS010000009">
    <property type="protein sequence ID" value="MEL1254146.1"/>
    <property type="molecule type" value="Genomic_DNA"/>
</dbReference>
<accession>A0ABU9INY7</accession>
<proteinExistence type="predicted"/>
<evidence type="ECO:0008006" key="4">
    <source>
        <dbReference type="Google" id="ProtNLM"/>
    </source>
</evidence>
<organism evidence="2 3">
    <name type="scientific">Flavobacterium calami</name>
    <dbReference type="NCBI Taxonomy" id="3139144"/>
    <lineage>
        <taxon>Bacteria</taxon>
        <taxon>Pseudomonadati</taxon>
        <taxon>Bacteroidota</taxon>
        <taxon>Flavobacteriia</taxon>
        <taxon>Flavobacteriales</taxon>
        <taxon>Flavobacteriaceae</taxon>
        <taxon>Flavobacterium</taxon>
    </lineage>
</organism>
<evidence type="ECO:0000313" key="2">
    <source>
        <dbReference type="EMBL" id="MEL1254146.1"/>
    </source>
</evidence>
<keyword evidence="3" id="KW-1185">Reference proteome</keyword>
<dbReference type="RefSeq" id="WP_341692191.1">
    <property type="nucleotide sequence ID" value="NZ_JBBYHS010000009.1"/>
</dbReference>
<name>A0ABU9INY7_9FLAO</name>
<sequence length="245" mass="25475">MKKLILSMTLMTAVFFVSCDQNSESNDDVLVKGSTLSYEPSVSGPSKLTGKSAGLLAADCTPVSGNAVVNRVTGGLTGNYCAWTPTAKVIGTANVQFEGIYGSGFRPTSSGWYAGVVAPSYTCTSGWSAIASAITVKNSSAANIGTDPSCGTFIPENTLGADGSAYGLNFGLGYYNYDSSTRVITITKKVVIWKDESLSAATAYSNPTKTDGSITEAYLVEITSIVPTHGASVFGTVSYTYTKVL</sequence>